<dbReference type="InterPro" id="IPR002372">
    <property type="entry name" value="PQQ_rpt_dom"/>
</dbReference>
<keyword evidence="1" id="KW-0812">Transmembrane</keyword>
<dbReference type="RefSeq" id="WP_146844446.1">
    <property type="nucleotide sequence ID" value="NZ_BJWH01000001.1"/>
</dbReference>
<keyword evidence="1" id="KW-1133">Transmembrane helix</keyword>
<keyword evidence="4" id="KW-1185">Reference proteome</keyword>
<dbReference type="InterPro" id="IPR015943">
    <property type="entry name" value="WD40/YVTN_repeat-like_dom_sf"/>
</dbReference>
<comment type="caution">
    <text evidence="3">The sequence shown here is derived from an EMBL/GenBank/DDBJ whole genome shotgun (WGS) entry which is preliminary data.</text>
</comment>
<dbReference type="InterPro" id="IPR011047">
    <property type="entry name" value="Quinoprotein_ADH-like_sf"/>
</dbReference>
<sequence length="495" mass="51976">MARGGDMQEVELLDGDVDVTEQPDVPARSRRGLWWVAAGAAAVALSLVGTQLVVDAREDAAAARLASVPGVFPPLGDELVVVRTISQADATNLWSGVVIGAGRTAALVVAQDGSQSFTATDQRTGEALWSTPLVGPDARRAEAPANGFGGGCQGDAARGEQATVAVCLATDGFVHYADDGTEERYPATTSRAVVIDLGDGHVVTEWAVEQSAQLAVVGDLVVVGTRDEERGVVVVAHDVRTGDEQWRYQEPFDADARVTSSERQYWGLFAAGATVAVYDADGLLLLSSTGQLVRDDLRTATRDASFSTDPVTGTFAITSYASTGARTTTLLAPDADPSGDVVLRGEPVPVTVDDGSLPGVVLTYLSHAYAWDRRTGEQLWEAEVQPGYNALVIRGRVYLTTSTEIVSLDGRSGDVVWRTPLPSTGEGSLATDGRDLLLLSPAYDGSGEAGVTVLDLASGDEVRTVAFPDGVSDIQLMHGMLVGWSSQTDEVTLVE</sequence>
<dbReference type="EMBL" id="BJWH01000001">
    <property type="protein sequence ID" value="GEL96886.1"/>
    <property type="molecule type" value="Genomic_DNA"/>
</dbReference>
<dbReference type="Gene3D" id="2.130.10.10">
    <property type="entry name" value="YVTN repeat-like/Quinoprotein amine dehydrogenase"/>
    <property type="match status" value="2"/>
</dbReference>
<keyword evidence="1" id="KW-0472">Membrane</keyword>
<evidence type="ECO:0000313" key="4">
    <source>
        <dbReference type="Proteomes" id="UP000321049"/>
    </source>
</evidence>
<reference evidence="3 4" key="1">
    <citation type="submission" date="2019-07" db="EMBL/GenBank/DDBJ databases">
        <title>Whole genome shotgun sequence of Cellulomonas terrae NBRC 100819.</title>
        <authorList>
            <person name="Hosoyama A."/>
            <person name="Uohara A."/>
            <person name="Ohji S."/>
            <person name="Ichikawa N."/>
        </authorList>
    </citation>
    <scope>NUCLEOTIDE SEQUENCE [LARGE SCALE GENOMIC DNA]</scope>
    <source>
        <strain evidence="3 4">NBRC 100819</strain>
    </source>
</reference>
<dbReference type="Pfam" id="PF13360">
    <property type="entry name" value="PQQ_2"/>
    <property type="match status" value="1"/>
</dbReference>
<evidence type="ECO:0000313" key="3">
    <source>
        <dbReference type="EMBL" id="GEL96886.1"/>
    </source>
</evidence>
<evidence type="ECO:0000256" key="1">
    <source>
        <dbReference type="SAM" id="Phobius"/>
    </source>
</evidence>
<protein>
    <recommendedName>
        <fullName evidence="2">Pyrrolo-quinoline quinone repeat domain-containing protein</fullName>
    </recommendedName>
</protein>
<dbReference type="OrthoDB" id="4820598at2"/>
<dbReference type="PANTHER" id="PTHR34512">
    <property type="entry name" value="CELL SURFACE PROTEIN"/>
    <property type="match status" value="1"/>
</dbReference>
<dbReference type="Proteomes" id="UP000321049">
    <property type="component" value="Unassembled WGS sequence"/>
</dbReference>
<evidence type="ECO:0000259" key="2">
    <source>
        <dbReference type="Pfam" id="PF13360"/>
    </source>
</evidence>
<dbReference type="AlphaFoldDB" id="A0A511JG09"/>
<accession>A0A511JG09</accession>
<dbReference type="SMART" id="SM00564">
    <property type="entry name" value="PQQ"/>
    <property type="match status" value="4"/>
</dbReference>
<feature type="domain" description="Pyrrolo-quinoline quinone repeat" evidence="2">
    <location>
        <begin position="367"/>
        <end position="462"/>
    </location>
</feature>
<dbReference type="SUPFAM" id="SSF50998">
    <property type="entry name" value="Quinoprotein alcohol dehydrogenase-like"/>
    <property type="match status" value="1"/>
</dbReference>
<name>A0A511JG09_9CELL</name>
<feature type="transmembrane region" description="Helical" evidence="1">
    <location>
        <begin position="33"/>
        <end position="54"/>
    </location>
</feature>
<dbReference type="PANTHER" id="PTHR34512:SF30">
    <property type="entry name" value="OUTER MEMBRANE PROTEIN ASSEMBLY FACTOR BAMB"/>
    <property type="match status" value="1"/>
</dbReference>
<organism evidence="3 4">
    <name type="scientific">Cellulomonas terrae</name>
    <dbReference type="NCBI Taxonomy" id="311234"/>
    <lineage>
        <taxon>Bacteria</taxon>
        <taxon>Bacillati</taxon>
        <taxon>Actinomycetota</taxon>
        <taxon>Actinomycetes</taxon>
        <taxon>Micrococcales</taxon>
        <taxon>Cellulomonadaceae</taxon>
        <taxon>Cellulomonas</taxon>
    </lineage>
</organism>
<dbReference type="InterPro" id="IPR018391">
    <property type="entry name" value="PQQ_b-propeller_rpt"/>
</dbReference>
<proteinExistence type="predicted"/>
<gene>
    <name evidence="3" type="ORF">CTE05_04330</name>
</gene>